<protein>
    <recommendedName>
        <fullName evidence="5">Reverse transcriptase domain-containing protein</fullName>
    </recommendedName>
</protein>
<dbReference type="GO" id="GO:0003676">
    <property type="term" value="F:nucleic acid binding"/>
    <property type="evidence" value="ECO:0007669"/>
    <property type="project" value="InterPro"/>
</dbReference>
<dbReference type="InterPro" id="IPR044730">
    <property type="entry name" value="RNase_H-like_dom_plant"/>
</dbReference>
<feature type="domain" description="RNase H type-1" evidence="2">
    <location>
        <begin position="1254"/>
        <end position="1384"/>
    </location>
</feature>
<dbReference type="InterPro" id="IPR036691">
    <property type="entry name" value="Endo/exonu/phosph_ase_sf"/>
</dbReference>
<proteinExistence type="predicted"/>
<dbReference type="CDD" id="cd01650">
    <property type="entry name" value="RT_nLTR_like"/>
    <property type="match status" value="1"/>
</dbReference>
<dbReference type="InterPro" id="IPR026960">
    <property type="entry name" value="RVT-Znf"/>
</dbReference>
<name>A0AAW2D4V8_9ROSI</name>
<dbReference type="Gene3D" id="3.30.420.10">
    <property type="entry name" value="Ribonuclease H-like superfamily/Ribonuclease H"/>
    <property type="match status" value="1"/>
</dbReference>
<gene>
    <name evidence="3" type="ORF">SO802_012927</name>
</gene>
<dbReference type="Pfam" id="PF13966">
    <property type="entry name" value="zf-RVT"/>
    <property type="match status" value="1"/>
</dbReference>
<evidence type="ECO:0000313" key="3">
    <source>
        <dbReference type="EMBL" id="KAL0005366.1"/>
    </source>
</evidence>
<sequence length="1423" mass="161506">MERLEDKEFQVLISSQLWNPEGPIWTSLIEMGWSLISQGRTLPHQDNSPAPNQSVTMNVIVWNCRGALRPNFVSYVMDLVREFDPTILIVTETKVGGSRAKEITDRLPFDGAFHADTVGYAGGIWVLWNSDAVEITQLASTEQEIHGLVKVNSSGLSWIISAIYASPRLSERRMLWHNLKLVNDLHNLPWIMLGDFNEVLSSVEKLGGRPVNAYRAGLFQECLNACGMMDMGFVGSNFTWTNLRNFSDLIQERLDRGFCNVGWRFLYPEASIEHLVRVNSDHCPILLNLEKPLGLGLVRPFRFQPGWLSHPGFPSIVRNAWRDNQDLDIAVTSFTASARRWNKEVFGNLFGRRKRIEARLKGVQKALAERPSESLLELDRTLRLEHGEVKELINEFWAMKSRLNWLVSGERNTTFFHASVLNRRRRNRITRLSDNVGNLIVDEREVAEYIRRWYVNMYTTEMGESQRRSWDIPNWQVKLSEEEGQVLASPVTDQEIKDGLWALKSFKAPGPDGLHAGFYQRFWLLTGKSVIETVRKVFETGAVPAFLNTTLITLIPKHSGAITLGSYRPISLCNTIYKIISKVIVARLRPYLGKIISPMQAAFVPGRKGVDHAIIVQELLHSLSLKKGKRGFMAVKIDLEKAYDRIEWSFVRDTLALFNIPPGLSKVIMSCISTSSIEVLFNGGALAAFNPSRGIRQGDPLSPYIFIMCMEVLGFLIRDKCDSNLWDPVSASRGGLAFSHLFFADDLVLFGRADRKNCLSMMDTLDCFCSISGQKINKDKSRIYFSPNIDAGKREELCGIMGMRSTPNLGKYLGFPLKQPGSSSQDYNFVIERVQAKLAGWKGNLLSFAGRIVLAQSVLTTVPSYTMQNVMLPNRVLASLDRVARNFIWGSTLDKRKLHMVSWSTITKAKKEGGLGLQAAKPKNLALMAKLNWRYKMEKDKDWARVLSNKYRNPNRSGSCVWRGMKQGNAILEKGIKWIAGSDCKLSFWFDKWMDIGNIRSLIEGPLRREEDKWMVRDVRVGERWDFSRFSFVFPDKILRLLRAVPFPSSHWCEDKVVWGYSPSGEFDQKTAYAIARGDSGLAAKFEGEWVWKVDSMPRIICFLWKLCHRSIPVKEVLYGRGITQDAQCCVCNNERESIIHAIRDCSFAKSVWDNFSTASDIPGFYNLDLCPWLKINLNFQSLRSDLMPWKVLFSFVVWNLWVHRNNVAFKGVRLNQNLWSHIKHAATEFLFCAGKTGRAVTREARSVRWLRPSPGWVRLNTDGSSLGNPGKAGGGGLIRDENGSWIKGFIRNIGFSSSMEAELWALRDGLSLCLSLNIYAVEVEIDAKVVCGWITNSSSSNLNLSPLIVDCRTLLSRIPQVKLNHCYREANQCADALAKKGSVYQQDFMIFDSPPVDISMLLYYDSISMYFERTSPPTSFPS</sequence>
<evidence type="ECO:0000313" key="4">
    <source>
        <dbReference type="Proteomes" id="UP001459277"/>
    </source>
</evidence>
<dbReference type="GO" id="GO:0004523">
    <property type="term" value="F:RNA-DNA hybrid ribonuclease activity"/>
    <property type="evidence" value="ECO:0007669"/>
    <property type="project" value="InterPro"/>
</dbReference>
<evidence type="ECO:0008006" key="5">
    <source>
        <dbReference type="Google" id="ProtNLM"/>
    </source>
</evidence>
<dbReference type="SUPFAM" id="SSF56672">
    <property type="entry name" value="DNA/RNA polymerases"/>
    <property type="match status" value="1"/>
</dbReference>
<keyword evidence="4" id="KW-1185">Reference proteome</keyword>
<dbReference type="Pfam" id="PF13456">
    <property type="entry name" value="RVT_3"/>
    <property type="match status" value="1"/>
</dbReference>
<dbReference type="InterPro" id="IPR000477">
    <property type="entry name" value="RT_dom"/>
</dbReference>
<dbReference type="Pfam" id="PF00078">
    <property type="entry name" value="RVT_1"/>
    <property type="match status" value="1"/>
</dbReference>
<dbReference type="Proteomes" id="UP001459277">
    <property type="component" value="Unassembled WGS sequence"/>
</dbReference>
<accession>A0AAW2D4V8</accession>
<organism evidence="3 4">
    <name type="scientific">Lithocarpus litseifolius</name>
    <dbReference type="NCBI Taxonomy" id="425828"/>
    <lineage>
        <taxon>Eukaryota</taxon>
        <taxon>Viridiplantae</taxon>
        <taxon>Streptophyta</taxon>
        <taxon>Embryophyta</taxon>
        <taxon>Tracheophyta</taxon>
        <taxon>Spermatophyta</taxon>
        <taxon>Magnoliopsida</taxon>
        <taxon>eudicotyledons</taxon>
        <taxon>Gunneridae</taxon>
        <taxon>Pentapetalae</taxon>
        <taxon>rosids</taxon>
        <taxon>fabids</taxon>
        <taxon>Fagales</taxon>
        <taxon>Fagaceae</taxon>
        <taxon>Lithocarpus</taxon>
    </lineage>
</organism>
<dbReference type="InterPro" id="IPR012337">
    <property type="entry name" value="RNaseH-like_sf"/>
</dbReference>
<comment type="caution">
    <text evidence="3">The sequence shown here is derived from an EMBL/GenBank/DDBJ whole genome shotgun (WGS) entry which is preliminary data.</text>
</comment>
<evidence type="ECO:0000259" key="1">
    <source>
        <dbReference type="PROSITE" id="PS50878"/>
    </source>
</evidence>
<dbReference type="SUPFAM" id="SSF56219">
    <property type="entry name" value="DNase I-like"/>
    <property type="match status" value="1"/>
</dbReference>
<dbReference type="Pfam" id="PF03372">
    <property type="entry name" value="Exo_endo_phos"/>
    <property type="match status" value="1"/>
</dbReference>
<dbReference type="EMBL" id="JAZDWU010000004">
    <property type="protein sequence ID" value="KAL0005366.1"/>
    <property type="molecule type" value="Genomic_DNA"/>
</dbReference>
<dbReference type="InterPro" id="IPR036397">
    <property type="entry name" value="RNaseH_sf"/>
</dbReference>
<feature type="domain" description="Reverse transcriptase" evidence="1">
    <location>
        <begin position="536"/>
        <end position="817"/>
    </location>
</feature>
<evidence type="ECO:0000259" key="2">
    <source>
        <dbReference type="PROSITE" id="PS50879"/>
    </source>
</evidence>
<dbReference type="SUPFAM" id="SSF53098">
    <property type="entry name" value="Ribonuclease H-like"/>
    <property type="match status" value="1"/>
</dbReference>
<dbReference type="PROSITE" id="PS50878">
    <property type="entry name" value="RT_POL"/>
    <property type="match status" value="1"/>
</dbReference>
<dbReference type="CDD" id="cd06222">
    <property type="entry name" value="RNase_H_like"/>
    <property type="match status" value="1"/>
</dbReference>
<dbReference type="InterPro" id="IPR002156">
    <property type="entry name" value="RNaseH_domain"/>
</dbReference>
<dbReference type="PANTHER" id="PTHR33116">
    <property type="entry name" value="REVERSE TRANSCRIPTASE ZINC-BINDING DOMAIN-CONTAINING PROTEIN-RELATED-RELATED"/>
    <property type="match status" value="1"/>
</dbReference>
<dbReference type="InterPro" id="IPR005135">
    <property type="entry name" value="Endo/exonuclease/phosphatase"/>
</dbReference>
<dbReference type="InterPro" id="IPR043502">
    <property type="entry name" value="DNA/RNA_pol_sf"/>
</dbReference>
<dbReference type="Gene3D" id="3.60.10.10">
    <property type="entry name" value="Endonuclease/exonuclease/phosphatase"/>
    <property type="match status" value="1"/>
</dbReference>
<dbReference type="PROSITE" id="PS50879">
    <property type="entry name" value="RNASE_H_1"/>
    <property type="match status" value="1"/>
</dbReference>
<reference evidence="3 4" key="1">
    <citation type="submission" date="2024-01" db="EMBL/GenBank/DDBJ databases">
        <title>A telomere-to-telomere, gap-free genome of sweet tea (Lithocarpus litseifolius).</title>
        <authorList>
            <person name="Zhou J."/>
        </authorList>
    </citation>
    <scope>NUCLEOTIDE SEQUENCE [LARGE SCALE GENOMIC DNA]</scope>
    <source>
        <strain evidence="3">Zhou-2022a</strain>
        <tissue evidence="3">Leaf</tissue>
    </source>
</reference>
<dbReference type="PANTHER" id="PTHR33116:SF70">
    <property type="entry name" value="NON-LTR RETROELEMENT REVERSE TRANSCRIPTASE-LIKE PROTEIN"/>
    <property type="match status" value="1"/>
</dbReference>